<dbReference type="GO" id="GO:0016020">
    <property type="term" value="C:membrane"/>
    <property type="evidence" value="ECO:0007669"/>
    <property type="project" value="TreeGrafter"/>
</dbReference>
<proteinExistence type="inferred from homology"/>
<comment type="caution">
    <text evidence="4">The sequence shown here is derived from an EMBL/GenBank/DDBJ whole genome shotgun (WGS) entry which is preliminary data.</text>
</comment>
<evidence type="ECO:0000256" key="1">
    <source>
        <dbReference type="ARBA" id="ARBA00006484"/>
    </source>
</evidence>
<dbReference type="Gene3D" id="3.40.50.720">
    <property type="entry name" value="NAD(P)-binding Rossmann-like Domain"/>
    <property type="match status" value="1"/>
</dbReference>
<dbReference type="PROSITE" id="PS00061">
    <property type="entry name" value="ADH_SHORT"/>
    <property type="match status" value="1"/>
</dbReference>
<dbReference type="EMBL" id="JABBPG010000007">
    <property type="protein sequence ID" value="NOU52052.1"/>
    <property type="molecule type" value="Genomic_DNA"/>
</dbReference>
<dbReference type="SUPFAM" id="SSF51735">
    <property type="entry name" value="NAD(P)-binding Rossmann-fold domains"/>
    <property type="match status" value="1"/>
</dbReference>
<dbReference type="Proteomes" id="UP000586305">
    <property type="component" value="Unassembled WGS sequence"/>
</dbReference>
<organism evidence="4 5">
    <name type="scientific">Pseudoalteromonas caenipelagi</name>
    <dbReference type="NCBI Taxonomy" id="2726988"/>
    <lineage>
        <taxon>Bacteria</taxon>
        <taxon>Pseudomonadati</taxon>
        <taxon>Pseudomonadota</taxon>
        <taxon>Gammaproteobacteria</taxon>
        <taxon>Alteromonadales</taxon>
        <taxon>Pseudoalteromonadaceae</taxon>
        <taxon>Pseudoalteromonas</taxon>
    </lineage>
</organism>
<name>A0A849VF78_9GAMM</name>
<dbReference type="PRINTS" id="PR00081">
    <property type="entry name" value="GDHRDH"/>
</dbReference>
<dbReference type="PRINTS" id="PR00080">
    <property type="entry name" value="SDRFAMILY"/>
</dbReference>
<reference evidence="4 5" key="1">
    <citation type="submission" date="2020-04" db="EMBL/GenBank/DDBJ databases">
        <title>Pseudoalteromonas caenipelagi sp. nov., isolated from a tidal flat.</title>
        <authorList>
            <person name="Park S."/>
            <person name="Yoon J.-H."/>
        </authorList>
    </citation>
    <scope>NUCLEOTIDE SEQUENCE [LARGE SCALE GENOMIC DNA]</scope>
    <source>
        <strain evidence="4 5">JBTF-M23</strain>
    </source>
</reference>
<keyword evidence="2" id="KW-0560">Oxidoreductase</keyword>
<dbReference type="InterPro" id="IPR002347">
    <property type="entry name" value="SDR_fam"/>
</dbReference>
<dbReference type="PANTHER" id="PTHR44196">
    <property type="entry name" value="DEHYDROGENASE/REDUCTASE SDR FAMILY MEMBER 7B"/>
    <property type="match status" value="1"/>
</dbReference>
<dbReference type="PANTHER" id="PTHR44196:SF1">
    <property type="entry name" value="DEHYDROGENASE_REDUCTASE SDR FAMILY MEMBER 7B"/>
    <property type="match status" value="1"/>
</dbReference>
<protein>
    <submittedName>
        <fullName evidence="4">SDR family NAD(P)-dependent oxidoreductase</fullName>
    </submittedName>
</protein>
<dbReference type="GO" id="GO:0016491">
    <property type="term" value="F:oxidoreductase activity"/>
    <property type="evidence" value="ECO:0007669"/>
    <property type="project" value="UniProtKB-KW"/>
</dbReference>
<sequence>MKLTDNTILITGGSRGIGLEIAKAFLALGNNTVIITGRNEQQLQQVRKELKEVITIKSDVSNIDDIRNLYSEVAKQYPTLNILINNAGVMKKVNLQARSDDLRALTKELDINVKGPIWMVDTFLPLLKQNPNAAIVNVSSALAFVPMPVAPVYSATKSALHFYTLALRAQLKNTGIKVFELAPPGTKTELLDEFSDADLQGSKPITVQALVGDFMKGLSKNNYEITPGQASLLKFMGRFFPSLILKEMSKSVKDMQ</sequence>
<gene>
    <name evidence="4" type="ORF">HG263_16085</name>
</gene>
<dbReference type="Pfam" id="PF00106">
    <property type="entry name" value="adh_short"/>
    <property type="match status" value="1"/>
</dbReference>
<dbReference type="InterPro" id="IPR036291">
    <property type="entry name" value="NAD(P)-bd_dom_sf"/>
</dbReference>
<dbReference type="InterPro" id="IPR020904">
    <property type="entry name" value="Sc_DH/Rdtase_CS"/>
</dbReference>
<keyword evidence="5" id="KW-1185">Reference proteome</keyword>
<dbReference type="RefSeq" id="WP_171627105.1">
    <property type="nucleotide sequence ID" value="NZ_JABBPG010000007.1"/>
</dbReference>
<evidence type="ECO:0000313" key="4">
    <source>
        <dbReference type="EMBL" id="NOU52052.1"/>
    </source>
</evidence>
<evidence type="ECO:0000313" key="5">
    <source>
        <dbReference type="Proteomes" id="UP000586305"/>
    </source>
</evidence>
<accession>A0A849VF78</accession>
<comment type="similarity">
    <text evidence="1 3">Belongs to the short-chain dehydrogenases/reductases (SDR) family.</text>
</comment>
<dbReference type="AlphaFoldDB" id="A0A849VF78"/>
<evidence type="ECO:0000256" key="3">
    <source>
        <dbReference type="RuleBase" id="RU000363"/>
    </source>
</evidence>
<evidence type="ECO:0000256" key="2">
    <source>
        <dbReference type="ARBA" id="ARBA00023002"/>
    </source>
</evidence>